<sequence length="344" mass="35996">MFLLEPSEWGLAQALMVFGACALVIAIAGTRITRVVDQLADRTGVGEAAAGAVLLGAATSLGGSVLSVTAAWNGHAELAVSNALGGIAVQTFFLAVADMVYRRANLEHAAASAPNMMQNGLLICLLSVIMLAPMLPDVTVFGIHPVTPALFGFYLYGLKLVQGATESPMWRPAVTLDTREDTPDDTTQMPSMVRLWTEFLGLMAVLGVAGWALEPSATTIARETGLGQTVIGVMLTAISTSIPELVTSVAAVRRGALTLAVGGIIGGNAFDTLFTAASDLAYRDGSIYHAMSNDARFWVALTILMSGILMMGLIRRERVGIGRIGAESVAIMVLYLGGVLLLLS</sequence>
<keyword evidence="4 5" id="KW-0472">Membrane</keyword>
<feature type="transmembrane region" description="Helical" evidence="5">
    <location>
        <begin position="45"/>
        <end position="72"/>
    </location>
</feature>
<dbReference type="PANTHER" id="PTHR10846:SF8">
    <property type="entry name" value="INNER MEMBRANE PROTEIN YRBG"/>
    <property type="match status" value="1"/>
</dbReference>
<dbReference type="Proteomes" id="UP000198762">
    <property type="component" value="Unassembled WGS sequence"/>
</dbReference>
<organism evidence="7 8">
    <name type="scientific">Marinobacter segnicrescens</name>
    <dbReference type="NCBI Taxonomy" id="430453"/>
    <lineage>
        <taxon>Bacteria</taxon>
        <taxon>Pseudomonadati</taxon>
        <taxon>Pseudomonadota</taxon>
        <taxon>Gammaproteobacteria</taxon>
        <taxon>Pseudomonadales</taxon>
        <taxon>Marinobacteraceae</taxon>
        <taxon>Marinobacter</taxon>
    </lineage>
</organism>
<name>A0A1I0GLL4_9GAMM</name>
<evidence type="ECO:0000259" key="6">
    <source>
        <dbReference type="Pfam" id="PF01699"/>
    </source>
</evidence>
<dbReference type="RefSeq" id="WP_245742669.1">
    <property type="nucleotide sequence ID" value="NZ_FOHZ01000019.1"/>
</dbReference>
<evidence type="ECO:0000313" key="7">
    <source>
        <dbReference type="EMBL" id="SET72137.1"/>
    </source>
</evidence>
<feature type="transmembrane region" description="Helical" evidence="5">
    <location>
        <begin position="257"/>
        <end position="277"/>
    </location>
</feature>
<feature type="transmembrane region" description="Helical" evidence="5">
    <location>
        <begin position="118"/>
        <end position="135"/>
    </location>
</feature>
<protein>
    <submittedName>
        <fullName evidence="7">Cation:H+ antiporter</fullName>
    </submittedName>
</protein>
<dbReference type="STRING" id="430453.SAMN04487962_11937"/>
<evidence type="ECO:0000256" key="3">
    <source>
        <dbReference type="ARBA" id="ARBA00022989"/>
    </source>
</evidence>
<evidence type="ECO:0000256" key="1">
    <source>
        <dbReference type="ARBA" id="ARBA00004141"/>
    </source>
</evidence>
<feature type="domain" description="Sodium/calcium exchanger membrane region" evidence="6">
    <location>
        <begin position="15"/>
        <end position="142"/>
    </location>
</feature>
<dbReference type="PANTHER" id="PTHR10846">
    <property type="entry name" value="SODIUM/POTASSIUM/CALCIUM EXCHANGER"/>
    <property type="match status" value="1"/>
</dbReference>
<comment type="subcellular location">
    <subcellularLocation>
        <location evidence="1">Membrane</location>
        <topology evidence="1">Multi-pass membrane protein</topology>
    </subcellularLocation>
</comment>
<keyword evidence="3 5" id="KW-1133">Transmembrane helix</keyword>
<reference evidence="8" key="1">
    <citation type="submission" date="2016-10" db="EMBL/GenBank/DDBJ databases">
        <authorList>
            <person name="Varghese N."/>
            <person name="Submissions S."/>
        </authorList>
    </citation>
    <scope>NUCLEOTIDE SEQUENCE [LARGE SCALE GENOMIC DNA]</scope>
    <source>
        <strain evidence="8">CGMCC 1.6489</strain>
    </source>
</reference>
<feature type="transmembrane region" description="Helical" evidence="5">
    <location>
        <begin position="78"/>
        <end position="97"/>
    </location>
</feature>
<dbReference type="AlphaFoldDB" id="A0A1I0GLL4"/>
<feature type="transmembrane region" description="Helical" evidence="5">
    <location>
        <begin position="297"/>
        <end position="314"/>
    </location>
</feature>
<keyword evidence="2 5" id="KW-0812">Transmembrane</keyword>
<proteinExistence type="predicted"/>
<dbReference type="GO" id="GO:0006874">
    <property type="term" value="P:intracellular calcium ion homeostasis"/>
    <property type="evidence" value="ECO:0007669"/>
    <property type="project" value="TreeGrafter"/>
</dbReference>
<dbReference type="InterPro" id="IPR044880">
    <property type="entry name" value="NCX_ion-bd_dom_sf"/>
</dbReference>
<dbReference type="Pfam" id="PF01699">
    <property type="entry name" value="Na_Ca_ex"/>
    <property type="match status" value="2"/>
</dbReference>
<evidence type="ECO:0000256" key="4">
    <source>
        <dbReference type="ARBA" id="ARBA00023136"/>
    </source>
</evidence>
<dbReference type="GO" id="GO:0008273">
    <property type="term" value="F:calcium, potassium:sodium antiporter activity"/>
    <property type="evidence" value="ECO:0007669"/>
    <property type="project" value="TreeGrafter"/>
</dbReference>
<feature type="domain" description="Sodium/calcium exchanger membrane region" evidence="6">
    <location>
        <begin position="199"/>
        <end position="342"/>
    </location>
</feature>
<feature type="transmembrane region" description="Helical" evidence="5">
    <location>
        <begin position="12"/>
        <end position="33"/>
    </location>
</feature>
<dbReference type="GO" id="GO:0005886">
    <property type="term" value="C:plasma membrane"/>
    <property type="evidence" value="ECO:0007669"/>
    <property type="project" value="TreeGrafter"/>
</dbReference>
<feature type="transmembrane region" description="Helical" evidence="5">
    <location>
        <begin position="195"/>
        <end position="213"/>
    </location>
</feature>
<dbReference type="Gene3D" id="1.20.1420.30">
    <property type="entry name" value="NCX, central ion-binding region"/>
    <property type="match status" value="2"/>
</dbReference>
<evidence type="ECO:0000256" key="2">
    <source>
        <dbReference type="ARBA" id="ARBA00022692"/>
    </source>
</evidence>
<feature type="transmembrane region" description="Helical" evidence="5">
    <location>
        <begin position="326"/>
        <end position="343"/>
    </location>
</feature>
<dbReference type="EMBL" id="FOHZ01000019">
    <property type="protein sequence ID" value="SET72137.1"/>
    <property type="molecule type" value="Genomic_DNA"/>
</dbReference>
<evidence type="ECO:0000256" key="5">
    <source>
        <dbReference type="SAM" id="Phobius"/>
    </source>
</evidence>
<dbReference type="GO" id="GO:0005262">
    <property type="term" value="F:calcium channel activity"/>
    <property type="evidence" value="ECO:0007669"/>
    <property type="project" value="TreeGrafter"/>
</dbReference>
<gene>
    <name evidence="7" type="ORF">SAMN04487962_11937</name>
</gene>
<dbReference type="InterPro" id="IPR004481">
    <property type="entry name" value="K/Na/Ca-exchanger"/>
</dbReference>
<accession>A0A1I0GLL4</accession>
<keyword evidence="8" id="KW-1185">Reference proteome</keyword>
<evidence type="ECO:0000313" key="8">
    <source>
        <dbReference type="Proteomes" id="UP000198762"/>
    </source>
</evidence>
<dbReference type="InterPro" id="IPR004837">
    <property type="entry name" value="NaCa_Exmemb"/>
</dbReference>